<accession>A0ABR2ZEX6</accession>
<keyword evidence="4" id="KW-0808">Transferase</keyword>
<dbReference type="InterPro" id="IPR036864">
    <property type="entry name" value="Zn2-C6_fun-type_DNA-bd_sf"/>
</dbReference>
<comment type="caution">
    <text evidence="4">The sequence shown here is derived from an EMBL/GenBank/DDBJ whole genome shotgun (WGS) entry which is preliminary data.</text>
</comment>
<dbReference type="SMART" id="SM00220">
    <property type="entry name" value="S_TKc"/>
    <property type="match status" value="1"/>
</dbReference>
<feature type="domain" description="Zn(2)-C6 fungal-type" evidence="3">
    <location>
        <begin position="508"/>
        <end position="539"/>
    </location>
</feature>
<evidence type="ECO:0000259" key="2">
    <source>
        <dbReference type="PROSITE" id="PS50011"/>
    </source>
</evidence>
<feature type="compositionally biased region" description="Polar residues" evidence="1">
    <location>
        <begin position="456"/>
        <end position="467"/>
    </location>
</feature>
<gene>
    <name evidence="4" type="primary">CDC15_3</name>
    <name evidence="4" type="ORF">AAF712_013737</name>
</gene>
<dbReference type="InterPro" id="IPR008271">
    <property type="entry name" value="Ser/Thr_kinase_AS"/>
</dbReference>
<feature type="region of interest" description="Disordered" evidence="1">
    <location>
        <begin position="1"/>
        <end position="30"/>
    </location>
</feature>
<dbReference type="PANTHER" id="PTHR44329">
    <property type="entry name" value="SERINE/THREONINE-PROTEIN KINASE TNNI3K-RELATED"/>
    <property type="match status" value="1"/>
</dbReference>
<dbReference type="PROSITE" id="PS50048">
    <property type="entry name" value="ZN2_CY6_FUNGAL_2"/>
    <property type="match status" value="1"/>
</dbReference>
<sequence length="698" mass="77117">MCVLRDNGTKHSDGDGFWNDEGQGTRSPTEHVSTDLDEFIIHLKRHGQEVGKAIDSVSPRTAPSVMETIQLDIWKGRLESGHLVCLKVLRVHTGNFNKRNLMKQLGNEVLIWRQLRHPNVHQFLGVTNELFQPSYCIVSPWMPNGDVMSYSRERNSSFEVKITMMRELCEGLRYLHEHNPPIVHSDIKSMNILVSEEGRCHITDFGLCALEDDSLEGHVSETTSQAIMRGSVPWLAPELTNPGCVDTPKQTTRDIYALGCTMYEVFSGSPPFADSKMDVQIILSVLKGLRPMRPAECPHWLWTTIGKSWSENPGSRPTASTIATLLLKPAFTTHLAATVRAMNEEEPGQLLRQTSHDSSCKHDEGTSSASPDTEKRVQNDIDSPIEFETLAKRRRVSSDDEPLPQETAAQPAEEASDRPFQQEGYAGHGRSESPGTSRGPHSSWPLISPALPGHDGTTSPPSTQRRPVQSAGYFKGPGVAQASRSTLLKSISLNGPTTRANTKRVPLACTNCRRRHIVCNMIGEQPCDSCMKRGLDCRLETEADDDGSKLRDSTASPEESAATAEPGVANIVASPNPTTMGEDYTELNSADKTIDPGTSMIPHPPMFQLPAWSPKATVREFESKGPHLTPEDMPDAMWENVSLRVAWKAFRARVGASELDCVYLFSGLTEPCPFHYALANFDVVYRDEQGKGLPSSLR</sequence>
<organism evidence="4 5">
    <name type="scientific">Marasmius tenuissimus</name>
    <dbReference type="NCBI Taxonomy" id="585030"/>
    <lineage>
        <taxon>Eukaryota</taxon>
        <taxon>Fungi</taxon>
        <taxon>Dikarya</taxon>
        <taxon>Basidiomycota</taxon>
        <taxon>Agaricomycotina</taxon>
        <taxon>Agaricomycetes</taxon>
        <taxon>Agaricomycetidae</taxon>
        <taxon>Agaricales</taxon>
        <taxon>Marasmiineae</taxon>
        <taxon>Marasmiaceae</taxon>
        <taxon>Marasmius</taxon>
    </lineage>
</organism>
<dbReference type="Gene3D" id="4.10.240.10">
    <property type="entry name" value="Zn(2)-C6 fungal-type DNA-binding domain"/>
    <property type="match status" value="1"/>
</dbReference>
<protein>
    <submittedName>
        <fullName evidence="4">Protein kinase of the Mitotic Exit Network</fullName>
        <ecNumber evidence="4">2.7.11.1</ecNumber>
    </submittedName>
</protein>
<feature type="domain" description="Protein kinase" evidence="2">
    <location>
        <begin position="51"/>
        <end position="331"/>
    </location>
</feature>
<dbReference type="GO" id="GO:0004674">
    <property type="term" value="F:protein serine/threonine kinase activity"/>
    <property type="evidence" value="ECO:0007669"/>
    <property type="project" value="UniProtKB-EC"/>
</dbReference>
<evidence type="ECO:0000313" key="4">
    <source>
        <dbReference type="EMBL" id="KAL0059506.1"/>
    </source>
</evidence>
<dbReference type="PROSITE" id="PS00108">
    <property type="entry name" value="PROTEIN_KINASE_ST"/>
    <property type="match status" value="1"/>
</dbReference>
<evidence type="ECO:0000259" key="3">
    <source>
        <dbReference type="PROSITE" id="PS50048"/>
    </source>
</evidence>
<feature type="compositionally biased region" description="Basic and acidic residues" evidence="1">
    <location>
        <begin position="354"/>
        <end position="365"/>
    </location>
</feature>
<dbReference type="PROSITE" id="PS00463">
    <property type="entry name" value="ZN2_CY6_FUNGAL_1"/>
    <property type="match status" value="1"/>
</dbReference>
<dbReference type="EMBL" id="JBBXMP010000222">
    <property type="protein sequence ID" value="KAL0059506.1"/>
    <property type="molecule type" value="Genomic_DNA"/>
</dbReference>
<keyword evidence="5" id="KW-1185">Reference proteome</keyword>
<name>A0ABR2ZEX6_9AGAR</name>
<dbReference type="InterPro" id="IPR000719">
    <property type="entry name" value="Prot_kinase_dom"/>
</dbReference>
<feature type="compositionally biased region" description="Low complexity" evidence="1">
    <location>
        <begin position="553"/>
        <end position="565"/>
    </location>
</feature>
<dbReference type="SUPFAM" id="SSF57701">
    <property type="entry name" value="Zn2/Cys6 DNA-binding domain"/>
    <property type="match status" value="1"/>
</dbReference>
<dbReference type="Pfam" id="PF07714">
    <property type="entry name" value="PK_Tyr_Ser-Thr"/>
    <property type="match status" value="1"/>
</dbReference>
<dbReference type="Proteomes" id="UP001437256">
    <property type="component" value="Unassembled WGS sequence"/>
</dbReference>
<feature type="compositionally biased region" description="Low complexity" evidence="1">
    <location>
        <begin position="404"/>
        <end position="413"/>
    </location>
</feature>
<feature type="region of interest" description="Disordered" evidence="1">
    <location>
        <begin position="542"/>
        <end position="565"/>
    </location>
</feature>
<dbReference type="InterPro" id="IPR001245">
    <property type="entry name" value="Ser-Thr/Tyr_kinase_cat_dom"/>
</dbReference>
<dbReference type="InterPro" id="IPR011009">
    <property type="entry name" value="Kinase-like_dom_sf"/>
</dbReference>
<evidence type="ECO:0000313" key="5">
    <source>
        <dbReference type="Proteomes" id="UP001437256"/>
    </source>
</evidence>
<feature type="region of interest" description="Disordered" evidence="1">
    <location>
        <begin position="348"/>
        <end position="477"/>
    </location>
</feature>
<dbReference type="Gene3D" id="1.10.510.10">
    <property type="entry name" value="Transferase(Phosphotransferase) domain 1"/>
    <property type="match status" value="1"/>
</dbReference>
<reference evidence="4 5" key="1">
    <citation type="submission" date="2024-05" db="EMBL/GenBank/DDBJ databases">
        <title>A draft genome resource for the thread blight pathogen Marasmius tenuissimus strain MS-2.</title>
        <authorList>
            <person name="Yulfo-Soto G.E."/>
            <person name="Baruah I.K."/>
            <person name="Amoako-Attah I."/>
            <person name="Bukari Y."/>
            <person name="Meinhardt L.W."/>
            <person name="Bailey B.A."/>
            <person name="Cohen S.P."/>
        </authorList>
    </citation>
    <scope>NUCLEOTIDE SEQUENCE [LARGE SCALE GENOMIC DNA]</scope>
    <source>
        <strain evidence="4 5">MS-2</strain>
    </source>
</reference>
<dbReference type="SMART" id="SM00066">
    <property type="entry name" value="GAL4"/>
    <property type="match status" value="1"/>
</dbReference>
<dbReference type="PROSITE" id="PS50011">
    <property type="entry name" value="PROTEIN_KINASE_DOM"/>
    <property type="match status" value="1"/>
</dbReference>
<evidence type="ECO:0000256" key="1">
    <source>
        <dbReference type="SAM" id="MobiDB-lite"/>
    </source>
</evidence>
<dbReference type="Pfam" id="PF00172">
    <property type="entry name" value="Zn_clus"/>
    <property type="match status" value="1"/>
</dbReference>
<dbReference type="EC" id="2.7.11.1" evidence="4"/>
<dbReference type="InterPro" id="IPR051681">
    <property type="entry name" value="Ser/Thr_Kinases-Pseudokinases"/>
</dbReference>
<dbReference type="InterPro" id="IPR001138">
    <property type="entry name" value="Zn2Cys6_DnaBD"/>
</dbReference>
<keyword evidence="4" id="KW-0418">Kinase</keyword>
<proteinExistence type="predicted"/>
<dbReference type="SUPFAM" id="SSF56112">
    <property type="entry name" value="Protein kinase-like (PK-like)"/>
    <property type="match status" value="1"/>
</dbReference>
<feature type="compositionally biased region" description="Basic and acidic residues" evidence="1">
    <location>
        <begin position="542"/>
        <end position="552"/>
    </location>
</feature>
<dbReference type="CDD" id="cd00067">
    <property type="entry name" value="GAL4"/>
    <property type="match status" value="1"/>
</dbReference>